<feature type="signal peptide" evidence="1">
    <location>
        <begin position="1"/>
        <end position="21"/>
    </location>
</feature>
<feature type="chain" id="PRO_5047076275" evidence="1">
    <location>
        <begin position="22"/>
        <end position="407"/>
    </location>
</feature>
<reference evidence="3" key="1">
    <citation type="journal article" date="2022" name="Cell">
        <title>Design, construction, and in vivo augmentation of a complex gut microbiome.</title>
        <authorList>
            <person name="Cheng A.G."/>
            <person name="Ho P.Y."/>
            <person name="Aranda-Diaz A."/>
            <person name="Jain S."/>
            <person name="Yu F.B."/>
            <person name="Meng X."/>
            <person name="Wang M."/>
            <person name="Iakiviak M."/>
            <person name="Nagashima K."/>
            <person name="Zhao A."/>
            <person name="Murugkar P."/>
            <person name="Patil A."/>
            <person name="Atabakhsh K."/>
            <person name="Weakley A."/>
            <person name="Yan J."/>
            <person name="Brumbaugh A.R."/>
            <person name="Higginbottom S."/>
            <person name="Dimas A."/>
            <person name="Shiver A.L."/>
            <person name="Deutschbauer A."/>
            <person name="Neff N."/>
            <person name="Sonnenburg J.L."/>
            <person name="Huang K.C."/>
            <person name="Fischbach M.A."/>
        </authorList>
    </citation>
    <scope>NUCLEOTIDE SEQUENCE</scope>
    <source>
        <strain evidence="3">AP11</strain>
    </source>
</reference>
<dbReference type="GeneID" id="82890207"/>
<sequence>MKKIRIFALASFLLTVSVAAAAPYGFSHGPYLQELTPTGVTFVFTTSDKGFSWVELRSPEGEITRHYAVKDGLRDAYNTFCTIRTDSLRPATAYDYRLCSKRIDDFQPYRVTFGDSIVSRWYAFRTPDPRSEECSFIALSDMHGDSAKLARLLALAGVESADRIFYVGDMMNYYDDEAVPFRGFIDKSVELFASERPFVLVRGNHETRGNKAREYARYAPSTNGTFYGAFREGDVMFVVLDCGEDKPDDFPVYAGLNDFDSYRSEQARWFAELIRSKEYRTARWHVVMNHFPPVSRMDPDHPERHGVQQITDEFLPLFNRASIDLMVSGHTHRYELIQPTEEKLRVPMIVDAPEKPFDAPPSAGDILFPVIVNGTGTVVRVDVSGRTMRVRALDLQGKTLAEFELRK</sequence>
<dbReference type="InterPro" id="IPR029052">
    <property type="entry name" value="Metallo-depent_PP-like"/>
</dbReference>
<accession>A0ABY5UZD1</accession>
<evidence type="ECO:0000313" key="3">
    <source>
        <dbReference type="EMBL" id="UWN57327.1"/>
    </source>
</evidence>
<dbReference type="Proteomes" id="UP001059295">
    <property type="component" value="Chromosome"/>
</dbReference>
<organism evidence="3 4">
    <name type="scientific">Alistipes ihumii AP11</name>
    <dbReference type="NCBI Taxonomy" id="1211813"/>
    <lineage>
        <taxon>Bacteria</taxon>
        <taxon>Pseudomonadati</taxon>
        <taxon>Bacteroidota</taxon>
        <taxon>Bacteroidia</taxon>
        <taxon>Bacteroidales</taxon>
        <taxon>Rikenellaceae</taxon>
        <taxon>Alistipes</taxon>
    </lineage>
</organism>
<protein>
    <submittedName>
        <fullName evidence="3">Metallophosphoesterase</fullName>
    </submittedName>
</protein>
<dbReference type="EMBL" id="CP102294">
    <property type="protein sequence ID" value="UWN57327.1"/>
    <property type="molecule type" value="Genomic_DNA"/>
</dbReference>
<dbReference type="RefSeq" id="WP_019245287.1">
    <property type="nucleotide sequence ID" value="NZ_CAPH01000006.1"/>
</dbReference>
<name>A0ABY5UZD1_9BACT</name>
<dbReference type="InterPro" id="IPR004843">
    <property type="entry name" value="Calcineurin-like_PHP"/>
</dbReference>
<gene>
    <name evidence="3" type="ORF">NQ491_00695</name>
</gene>
<dbReference type="Pfam" id="PF00149">
    <property type="entry name" value="Metallophos"/>
    <property type="match status" value="1"/>
</dbReference>
<evidence type="ECO:0000313" key="4">
    <source>
        <dbReference type="Proteomes" id="UP001059295"/>
    </source>
</evidence>
<dbReference type="PANTHER" id="PTHR45867">
    <property type="entry name" value="PURPLE ACID PHOSPHATASE"/>
    <property type="match status" value="1"/>
</dbReference>
<proteinExistence type="predicted"/>
<dbReference type="Gene3D" id="3.60.21.10">
    <property type="match status" value="1"/>
</dbReference>
<dbReference type="SUPFAM" id="SSF56300">
    <property type="entry name" value="Metallo-dependent phosphatases"/>
    <property type="match status" value="1"/>
</dbReference>
<keyword evidence="1" id="KW-0732">Signal</keyword>
<evidence type="ECO:0000256" key="1">
    <source>
        <dbReference type="SAM" id="SignalP"/>
    </source>
</evidence>
<evidence type="ECO:0000259" key="2">
    <source>
        <dbReference type="Pfam" id="PF00149"/>
    </source>
</evidence>
<feature type="domain" description="Calcineurin-like phosphoesterase" evidence="2">
    <location>
        <begin position="136"/>
        <end position="334"/>
    </location>
</feature>
<keyword evidence="4" id="KW-1185">Reference proteome</keyword>